<dbReference type="SMART" id="SM01063">
    <property type="entry name" value="CBM49"/>
    <property type="match status" value="1"/>
</dbReference>
<evidence type="ECO:0000259" key="2">
    <source>
        <dbReference type="SMART" id="SM01063"/>
    </source>
</evidence>
<feature type="domain" description="Carbohydrate binding" evidence="2">
    <location>
        <begin position="56"/>
        <end position="147"/>
    </location>
</feature>
<dbReference type="InterPro" id="IPR019028">
    <property type="entry name" value="CBM_49"/>
</dbReference>
<dbReference type="PANTHER" id="PTHR33239">
    <property type="entry name" value="CELLULOSE-BINDING DOMAIN-CONTAINING PROTEIN-RELATED"/>
    <property type="match status" value="1"/>
</dbReference>
<dbReference type="AlphaFoldDB" id="A0A8J4V035"/>
<dbReference type="InterPro" id="IPR012291">
    <property type="entry name" value="CBM2_carb-bd_dom_sf"/>
</dbReference>
<gene>
    <name evidence="3" type="ORF">CYY_004833</name>
</gene>
<name>A0A8J4V035_9MYCE</name>
<dbReference type="GO" id="GO:0031012">
    <property type="term" value="C:extracellular matrix"/>
    <property type="evidence" value="ECO:0007669"/>
    <property type="project" value="TreeGrafter"/>
</dbReference>
<proteinExistence type="predicted"/>
<feature type="chain" id="PRO_5035290259" description="Carbohydrate binding domain-containing protein" evidence="1">
    <location>
        <begin position="20"/>
        <end position="159"/>
    </location>
</feature>
<dbReference type="InterPro" id="IPR008965">
    <property type="entry name" value="CBM2/CBM3_carb-bd_dom_sf"/>
</dbReference>
<evidence type="ECO:0000313" key="3">
    <source>
        <dbReference type="EMBL" id="KAF2073873.1"/>
    </source>
</evidence>
<dbReference type="GO" id="GO:0004553">
    <property type="term" value="F:hydrolase activity, hydrolyzing O-glycosyl compounds"/>
    <property type="evidence" value="ECO:0007669"/>
    <property type="project" value="InterPro"/>
</dbReference>
<dbReference type="Proteomes" id="UP000695562">
    <property type="component" value="Unassembled WGS sequence"/>
</dbReference>
<dbReference type="GO" id="GO:0030198">
    <property type="term" value="P:extracellular matrix organization"/>
    <property type="evidence" value="ECO:0007669"/>
    <property type="project" value="TreeGrafter"/>
</dbReference>
<dbReference type="Pfam" id="PF09478">
    <property type="entry name" value="CBM49"/>
    <property type="match status" value="1"/>
</dbReference>
<dbReference type="EMBL" id="AJWJ01000178">
    <property type="protein sequence ID" value="KAF2073873.1"/>
    <property type="molecule type" value="Genomic_DNA"/>
</dbReference>
<keyword evidence="4" id="KW-1185">Reference proteome</keyword>
<reference evidence="3" key="1">
    <citation type="submission" date="2020-01" db="EMBL/GenBank/DDBJ databases">
        <title>Development of genomics and gene disruption for Polysphondylium violaceum indicates a role for the polyketide synthase stlB in stalk morphogenesis.</title>
        <authorList>
            <person name="Narita B."/>
            <person name="Kawabe Y."/>
            <person name="Kin K."/>
            <person name="Saito T."/>
            <person name="Gibbs R."/>
            <person name="Kuspa A."/>
            <person name="Muzny D."/>
            <person name="Queller D."/>
            <person name="Richards S."/>
            <person name="Strassman J."/>
            <person name="Sucgang R."/>
            <person name="Worley K."/>
            <person name="Schaap P."/>
        </authorList>
    </citation>
    <scope>NUCLEOTIDE SEQUENCE</scope>
    <source>
        <strain evidence="3">QSvi11</strain>
    </source>
</reference>
<organism evidence="3 4">
    <name type="scientific">Polysphondylium violaceum</name>
    <dbReference type="NCBI Taxonomy" id="133409"/>
    <lineage>
        <taxon>Eukaryota</taxon>
        <taxon>Amoebozoa</taxon>
        <taxon>Evosea</taxon>
        <taxon>Eumycetozoa</taxon>
        <taxon>Dictyostelia</taxon>
        <taxon>Dictyosteliales</taxon>
        <taxon>Dictyosteliaceae</taxon>
        <taxon>Polysphondylium</taxon>
    </lineage>
</organism>
<dbReference type="PANTHER" id="PTHR33239:SF17">
    <property type="entry name" value="CARBOHYDRATE BINDING DOMAIN-CONTAINING PROTEIN"/>
    <property type="match status" value="1"/>
</dbReference>
<sequence length="159" mass="17741">MKLINLVLGLLLLIGVASATYPFPCGPHNCKKGEICRDIDKICHCIPIPDCGDVDLKIKQIGCWTQEYDDCGVKIKKTYSQYDVIIKNNSHRDIKEIVIDTDSTFKLRGNDLWNMVKLPNGDLVLPHYQNSINAGASYTFGFIVEGSSAPNLSIKAVYY</sequence>
<feature type="signal peptide" evidence="1">
    <location>
        <begin position="1"/>
        <end position="19"/>
    </location>
</feature>
<dbReference type="SUPFAM" id="SSF49384">
    <property type="entry name" value="Carbohydrate-binding domain"/>
    <property type="match status" value="1"/>
</dbReference>
<accession>A0A8J4V035</accession>
<evidence type="ECO:0000313" key="4">
    <source>
        <dbReference type="Proteomes" id="UP000695562"/>
    </source>
</evidence>
<keyword evidence="1" id="KW-0732">Signal</keyword>
<dbReference type="Gene3D" id="2.60.40.290">
    <property type="match status" value="1"/>
</dbReference>
<evidence type="ECO:0000256" key="1">
    <source>
        <dbReference type="SAM" id="SignalP"/>
    </source>
</evidence>
<protein>
    <recommendedName>
        <fullName evidence="2">Carbohydrate binding domain-containing protein</fullName>
    </recommendedName>
</protein>
<dbReference type="InterPro" id="IPR052879">
    <property type="entry name" value="Dd_Spore_Germination_Stalk"/>
</dbReference>
<dbReference type="GO" id="GO:0005201">
    <property type="term" value="F:extracellular matrix structural constituent"/>
    <property type="evidence" value="ECO:0007669"/>
    <property type="project" value="TreeGrafter"/>
</dbReference>
<dbReference type="GO" id="GO:0030247">
    <property type="term" value="F:polysaccharide binding"/>
    <property type="evidence" value="ECO:0007669"/>
    <property type="project" value="InterPro"/>
</dbReference>
<dbReference type="OrthoDB" id="19156at2759"/>
<comment type="caution">
    <text evidence="3">The sequence shown here is derived from an EMBL/GenBank/DDBJ whole genome shotgun (WGS) entry which is preliminary data.</text>
</comment>